<accession>A0ABQ4TQY1</accession>
<name>A0ABQ4TQY1_9HYPH</name>
<reference evidence="1" key="2">
    <citation type="submission" date="2021-08" db="EMBL/GenBank/DDBJ databases">
        <authorList>
            <person name="Tani A."/>
            <person name="Ola A."/>
            <person name="Ogura Y."/>
            <person name="Katsura K."/>
            <person name="Hayashi T."/>
        </authorList>
    </citation>
    <scope>NUCLEOTIDE SEQUENCE</scope>
    <source>
        <strain evidence="1">DSM 23674</strain>
    </source>
</reference>
<keyword evidence="2" id="KW-1185">Reference proteome</keyword>
<reference evidence="1" key="1">
    <citation type="journal article" date="2021" name="Front. Microbiol.">
        <title>Comprehensive Comparative Genomics and Phenotyping of Methylobacterium Species.</title>
        <authorList>
            <person name="Alessa O."/>
            <person name="Ogura Y."/>
            <person name="Fujitani Y."/>
            <person name="Takami H."/>
            <person name="Hayashi T."/>
            <person name="Sahin N."/>
            <person name="Tani A."/>
        </authorList>
    </citation>
    <scope>NUCLEOTIDE SEQUENCE</scope>
    <source>
        <strain evidence="1">DSM 23674</strain>
    </source>
</reference>
<organism evidence="1 2">
    <name type="scientific">Methylobacterium thuringiense</name>
    <dbReference type="NCBI Taxonomy" id="1003091"/>
    <lineage>
        <taxon>Bacteria</taxon>
        <taxon>Pseudomonadati</taxon>
        <taxon>Pseudomonadota</taxon>
        <taxon>Alphaproteobacteria</taxon>
        <taxon>Hyphomicrobiales</taxon>
        <taxon>Methylobacteriaceae</taxon>
        <taxon>Methylobacterium</taxon>
    </lineage>
</organism>
<proteinExistence type="predicted"/>
<protein>
    <submittedName>
        <fullName evidence="1">Uncharacterized protein</fullName>
    </submittedName>
</protein>
<dbReference type="EMBL" id="BPRA01000029">
    <property type="protein sequence ID" value="GJE57764.1"/>
    <property type="molecule type" value="Genomic_DNA"/>
</dbReference>
<evidence type="ECO:0000313" key="1">
    <source>
        <dbReference type="EMBL" id="GJE57764.1"/>
    </source>
</evidence>
<gene>
    <name evidence="1" type="ORF">EKPJFOCH_4282</name>
</gene>
<dbReference type="Proteomes" id="UP001055101">
    <property type="component" value="Unassembled WGS sequence"/>
</dbReference>
<evidence type="ECO:0000313" key="2">
    <source>
        <dbReference type="Proteomes" id="UP001055101"/>
    </source>
</evidence>
<dbReference type="RefSeq" id="WP_187272592.1">
    <property type="nucleotide sequence ID" value="NZ_BPRA01000029.1"/>
</dbReference>
<sequence length="58" mass="6473">MPVYRIDLQYGVEKPQRISQLASDDTTARAIALAMVASFGGWRLKARSSCRSVMRQAD</sequence>
<comment type="caution">
    <text evidence="1">The sequence shown here is derived from an EMBL/GenBank/DDBJ whole genome shotgun (WGS) entry which is preliminary data.</text>
</comment>